<protein>
    <recommendedName>
        <fullName evidence="2 8">Tryptophan--tRNA ligase</fullName>
        <ecNumber evidence="2 8">6.1.1.2</ecNumber>
    </recommendedName>
</protein>
<evidence type="ECO:0000256" key="8">
    <source>
        <dbReference type="NCBIfam" id="TIGR00233"/>
    </source>
</evidence>
<dbReference type="Gene3D" id="3.40.50.620">
    <property type="entry name" value="HUPs"/>
    <property type="match status" value="1"/>
</dbReference>
<dbReference type="EC" id="6.1.1.2" evidence="2 8"/>
<dbReference type="InterPro" id="IPR002305">
    <property type="entry name" value="aa-tRNA-synth_Ic"/>
</dbReference>
<dbReference type="PRINTS" id="PR01039">
    <property type="entry name" value="TRNASYNTHTRP"/>
</dbReference>
<dbReference type="Gene3D" id="1.10.240.10">
    <property type="entry name" value="Tyrosyl-Transfer RNA Synthetase"/>
    <property type="match status" value="1"/>
</dbReference>
<reference evidence="11" key="1">
    <citation type="submission" date="2017-09" db="EMBL/GenBank/DDBJ databases">
        <title>Depth-based differentiation of microbial function through sediment-hosted aquifers and enrichment of novel symbionts in the deep terrestrial subsurface.</title>
        <authorList>
            <person name="Probst A.J."/>
            <person name="Ladd B."/>
            <person name="Jarett J.K."/>
            <person name="Geller-Mcgrath D.E."/>
            <person name="Sieber C.M.K."/>
            <person name="Emerson J.B."/>
            <person name="Anantharaman K."/>
            <person name="Thomas B.C."/>
            <person name="Malmstrom R."/>
            <person name="Stieglmeier M."/>
            <person name="Klingl A."/>
            <person name="Woyke T."/>
            <person name="Ryan C.M."/>
            <person name="Banfield J.F."/>
        </authorList>
    </citation>
    <scope>NUCLEOTIDE SEQUENCE [LARGE SCALE GENOMIC DNA]</scope>
</reference>
<evidence type="ECO:0000313" key="11">
    <source>
        <dbReference type="Proteomes" id="UP000231407"/>
    </source>
</evidence>
<evidence type="ECO:0000256" key="6">
    <source>
        <dbReference type="ARBA" id="ARBA00022917"/>
    </source>
</evidence>
<keyword evidence="5 9" id="KW-0067">ATP-binding</keyword>
<name>A0A2M7ARM8_9BACT</name>
<dbReference type="Pfam" id="PF00579">
    <property type="entry name" value="tRNA-synt_1b"/>
    <property type="match status" value="1"/>
</dbReference>
<evidence type="ECO:0000313" key="10">
    <source>
        <dbReference type="EMBL" id="PIU73203.1"/>
    </source>
</evidence>
<keyword evidence="4 9" id="KW-0547">Nucleotide-binding</keyword>
<dbReference type="GO" id="GO:0006436">
    <property type="term" value="P:tryptophanyl-tRNA aminoacylation"/>
    <property type="evidence" value="ECO:0007669"/>
    <property type="project" value="UniProtKB-UniRule"/>
</dbReference>
<accession>A0A2M7ARM8</accession>
<evidence type="ECO:0000256" key="5">
    <source>
        <dbReference type="ARBA" id="ARBA00022840"/>
    </source>
</evidence>
<dbReference type="Proteomes" id="UP000231407">
    <property type="component" value="Unassembled WGS sequence"/>
</dbReference>
<dbReference type="PANTHER" id="PTHR10055:SF1">
    <property type="entry name" value="TRYPTOPHAN--TRNA LIGASE, CYTOPLASMIC"/>
    <property type="match status" value="1"/>
</dbReference>
<keyword evidence="3 9" id="KW-0436">Ligase</keyword>
<dbReference type="SUPFAM" id="SSF52374">
    <property type="entry name" value="Nucleotidylyl transferase"/>
    <property type="match status" value="1"/>
</dbReference>
<organism evidence="10 11">
    <name type="scientific">Candidatus Shapirobacteria bacterium CG06_land_8_20_14_3_00_40_12</name>
    <dbReference type="NCBI Taxonomy" id="1974881"/>
    <lineage>
        <taxon>Bacteria</taxon>
        <taxon>Candidatus Shapironibacteriota</taxon>
    </lineage>
</organism>
<keyword evidence="6 9" id="KW-0648">Protein biosynthesis</keyword>
<dbReference type="GO" id="GO:0005524">
    <property type="term" value="F:ATP binding"/>
    <property type="evidence" value="ECO:0007669"/>
    <property type="project" value="UniProtKB-KW"/>
</dbReference>
<dbReference type="NCBIfam" id="TIGR00233">
    <property type="entry name" value="trpS"/>
    <property type="match status" value="1"/>
</dbReference>
<evidence type="ECO:0000256" key="9">
    <source>
        <dbReference type="RuleBase" id="RU363036"/>
    </source>
</evidence>
<dbReference type="InterPro" id="IPR002306">
    <property type="entry name" value="Trp-tRNA-ligase"/>
</dbReference>
<evidence type="ECO:0000256" key="3">
    <source>
        <dbReference type="ARBA" id="ARBA00022598"/>
    </source>
</evidence>
<evidence type="ECO:0000256" key="7">
    <source>
        <dbReference type="ARBA" id="ARBA00023146"/>
    </source>
</evidence>
<dbReference type="GO" id="GO:0005737">
    <property type="term" value="C:cytoplasm"/>
    <property type="evidence" value="ECO:0007669"/>
    <property type="project" value="UniProtKB-UniRule"/>
</dbReference>
<dbReference type="AlphaFoldDB" id="A0A2M7ARM8"/>
<gene>
    <name evidence="10" type="primary">trpS</name>
    <name evidence="10" type="ORF">COS78_03475</name>
</gene>
<dbReference type="EMBL" id="PEWA01000049">
    <property type="protein sequence ID" value="PIU73203.1"/>
    <property type="molecule type" value="Genomic_DNA"/>
</dbReference>
<evidence type="ECO:0000256" key="2">
    <source>
        <dbReference type="ARBA" id="ARBA00013161"/>
    </source>
</evidence>
<dbReference type="InterPro" id="IPR014729">
    <property type="entry name" value="Rossmann-like_a/b/a_fold"/>
</dbReference>
<sequence length="388" mass="43116">MSSNFAIAESEKEYSQKLEIKKRLLNYYSEQMFKNGLSSLEKVKLYLPLELQPLALRRGVAIAHLNIEPIIEKIANGEGFTVVSGLNPSSPLHLGHKALFDLLFDLQKLGANIFIPLTNDESVVDGKAKNLAESRKIARESILPDIVAMGFKSEKTKIYIDSEYPELYNLAMRLSQEVTLAQLVSVFGKESLLTPGQIFYRGVVQMAQILLPQLPEFGGSKVTLIPVGIDQHPYVLLARDVAKKIGMIPPSELVIRFLPSLLDPEAKMSGSKPNTAIFLSDTADEIKRKINRAYTGAVSSLDVYQKMGGVPEICSVFALLNFLNPNDESVKQIKNHYKKGQITMKKLKEIATGFVVGLIGQCQQNRVTSLKILDNFILKTPLDSLLRI</sequence>
<keyword evidence="7 9" id="KW-0030">Aminoacyl-tRNA synthetase</keyword>
<comment type="caution">
    <text evidence="10">The sequence shown here is derived from an EMBL/GenBank/DDBJ whole genome shotgun (WGS) entry which is preliminary data.</text>
</comment>
<comment type="similarity">
    <text evidence="1 9">Belongs to the class-I aminoacyl-tRNA synthetase family.</text>
</comment>
<dbReference type="PANTHER" id="PTHR10055">
    <property type="entry name" value="TRYPTOPHANYL-TRNA SYNTHETASE"/>
    <property type="match status" value="1"/>
</dbReference>
<dbReference type="GO" id="GO:0004830">
    <property type="term" value="F:tryptophan-tRNA ligase activity"/>
    <property type="evidence" value="ECO:0007669"/>
    <property type="project" value="UniProtKB-UniRule"/>
</dbReference>
<proteinExistence type="inferred from homology"/>
<evidence type="ECO:0000256" key="1">
    <source>
        <dbReference type="ARBA" id="ARBA00005594"/>
    </source>
</evidence>
<evidence type="ECO:0000256" key="4">
    <source>
        <dbReference type="ARBA" id="ARBA00022741"/>
    </source>
</evidence>